<sequence length="339" mass="36744">MIRTSVALGAILALCAPLSVSAQEVTLRLSHWVPPSIAPASKGIEPWAQSVQEASDGRIAIQIFPAQQLGKAPDHYDMAAQGIVDLAWVNPGYTAGRFPIYGLTQVPFLVDDSIQGAKAIHAWYMENGAAQEMGDVKVCFFHPHAPGAFHSKVDVTHPDDVRGMNVRPAHQGISRFVSLLGGGAVQVPAPEAREALSKGTAEAVTFPWGAMYDFNLSEEVPVHLDMPFYMSAQVMIMNQRSYDGLSDENKAVIDDHCSPDWSGRVAAGWHEDDMAAKDRLMADEAQSFNEPTEDEIAAWISAAAPLTEEWKAEVAAKGHDAEAILQAYKAALEEYDAAY</sequence>
<evidence type="ECO:0000313" key="6">
    <source>
        <dbReference type="Proteomes" id="UP001428774"/>
    </source>
</evidence>
<name>A0AAW9SNB6_9RHOB</name>
<dbReference type="CDD" id="cd13665">
    <property type="entry name" value="PBP2_TRAP_Dctp3_4"/>
    <property type="match status" value="1"/>
</dbReference>
<dbReference type="EMBL" id="JBDNCH010000002">
    <property type="protein sequence ID" value="MEN9062031.1"/>
    <property type="molecule type" value="Genomic_DNA"/>
</dbReference>
<proteinExistence type="predicted"/>
<accession>A0AAW9SNB6</accession>
<comment type="subcellular location">
    <subcellularLocation>
        <location evidence="1">Periplasm</location>
    </subcellularLocation>
</comment>
<evidence type="ECO:0000256" key="3">
    <source>
        <dbReference type="ARBA" id="ARBA00022764"/>
    </source>
</evidence>
<dbReference type="RefSeq" id="WP_347167048.1">
    <property type="nucleotide sequence ID" value="NZ_JBDNCH010000002.1"/>
</dbReference>
<dbReference type="Pfam" id="PF03480">
    <property type="entry name" value="DctP"/>
    <property type="match status" value="1"/>
</dbReference>
<feature type="chain" id="PRO_5043510986" evidence="4">
    <location>
        <begin position="23"/>
        <end position="339"/>
    </location>
</feature>
<organism evidence="5 6">
    <name type="scientific">Ponticoccus litoralis</name>
    <dbReference type="NCBI Taxonomy" id="422297"/>
    <lineage>
        <taxon>Bacteria</taxon>
        <taxon>Pseudomonadati</taxon>
        <taxon>Pseudomonadota</taxon>
        <taxon>Alphaproteobacteria</taxon>
        <taxon>Rhodobacterales</taxon>
        <taxon>Roseobacteraceae</taxon>
        <taxon>Ponticoccus</taxon>
    </lineage>
</organism>
<dbReference type="Gene3D" id="3.40.190.170">
    <property type="entry name" value="Bacterial extracellular solute-binding protein, family 7"/>
    <property type="match status" value="1"/>
</dbReference>
<dbReference type="AlphaFoldDB" id="A0AAW9SNB6"/>
<dbReference type="InterPro" id="IPR038404">
    <property type="entry name" value="TRAP_DctP_sf"/>
</dbReference>
<dbReference type="PANTHER" id="PTHR33376:SF15">
    <property type="entry name" value="BLL6794 PROTEIN"/>
    <property type="match status" value="1"/>
</dbReference>
<dbReference type="GO" id="GO:0042597">
    <property type="term" value="C:periplasmic space"/>
    <property type="evidence" value="ECO:0007669"/>
    <property type="project" value="UniProtKB-SubCell"/>
</dbReference>
<keyword evidence="2 4" id="KW-0732">Signal</keyword>
<evidence type="ECO:0000313" key="5">
    <source>
        <dbReference type="EMBL" id="MEN9062031.1"/>
    </source>
</evidence>
<dbReference type="Proteomes" id="UP001428774">
    <property type="component" value="Unassembled WGS sequence"/>
</dbReference>
<protein>
    <submittedName>
        <fullName evidence="5">TRAP transporter substrate-binding protein</fullName>
    </submittedName>
</protein>
<dbReference type="PANTHER" id="PTHR33376">
    <property type="match status" value="1"/>
</dbReference>
<evidence type="ECO:0000256" key="1">
    <source>
        <dbReference type="ARBA" id="ARBA00004418"/>
    </source>
</evidence>
<evidence type="ECO:0000256" key="4">
    <source>
        <dbReference type="SAM" id="SignalP"/>
    </source>
</evidence>
<dbReference type="InterPro" id="IPR018389">
    <property type="entry name" value="DctP_fam"/>
</dbReference>
<keyword evidence="6" id="KW-1185">Reference proteome</keyword>
<dbReference type="NCBIfam" id="NF037995">
    <property type="entry name" value="TRAP_S1"/>
    <property type="match status" value="1"/>
</dbReference>
<comment type="caution">
    <text evidence="5">The sequence shown here is derived from an EMBL/GenBank/DDBJ whole genome shotgun (WGS) entry which is preliminary data.</text>
</comment>
<keyword evidence="3" id="KW-0574">Periplasm</keyword>
<feature type="signal peptide" evidence="4">
    <location>
        <begin position="1"/>
        <end position="22"/>
    </location>
</feature>
<evidence type="ECO:0000256" key="2">
    <source>
        <dbReference type="ARBA" id="ARBA00022729"/>
    </source>
</evidence>
<gene>
    <name evidence="5" type="ORF">ABFB10_14550</name>
</gene>
<reference evidence="5 6" key="1">
    <citation type="submission" date="2024-05" db="EMBL/GenBank/DDBJ databases">
        <title>Genome sequence of Ponticoccus litoralis KCCM 90028.</title>
        <authorList>
            <person name="Kim J.M."/>
            <person name="Lee J.K."/>
            <person name="Choi B.J."/>
            <person name="Bayburt H."/>
            <person name="Baek J.H."/>
            <person name="Jeon C.O."/>
        </authorList>
    </citation>
    <scope>NUCLEOTIDE SEQUENCE [LARGE SCALE GENOMIC DNA]</scope>
    <source>
        <strain evidence="5 6">KCCM 90028</strain>
    </source>
</reference>
<dbReference type="GO" id="GO:0055085">
    <property type="term" value="P:transmembrane transport"/>
    <property type="evidence" value="ECO:0007669"/>
    <property type="project" value="InterPro"/>
</dbReference>